<reference evidence="2 3" key="1">
    <citation type="submission" date="2023-05" db="EMBL/GenBank/DDBJ databases">
        <title>A 100% complete, gapless, phased diploid assembly of the Scenedesmus obliquus UTEX 3031 genome.</title>
        <authorList>
            <person name="Biondi T.C."/>
            <person name="Hanschen E.R."/>
            <person name="Kwon T."/>
            <person name="Eng W."/>
            <person name="Kruse C.P.S."/>
            <person name="Koehler S.I."/>
            <person name="Kunde Y."/>
            <person name="Gleasner C.D."/>
            <person name="You Mak K.T."/>
            <person name="Polle J."/>
            <person name="Hovde B.T."/>
            <person name="Starkenburg S.R."/>
        </authorList>
    </citation>
    <scope>NUCLEOTIDE SEQUENCE [LARGE SCALE GENOMIC DNA]</scope>
    <source>
        <strain evidence="2 3">DOE0152z</strain>
    </source>
</reference>
<proteinExistence type="predicted"/>
<dbReference type="Proteomes" id="UP001244341">
    <property type="component" value="Chromosome 1b"/>
</dbReference>
<evidence type="ECO:0000256" key="1">
    <source>
        <dbReference type="SAM" id="MobiDB-lite"/>
    </source>
</evidence>
<gene>
    <name evidence="2" type="ORF">OEZ85_008898</name>
</gene>
<sequence length="320" mass="34002">MLIYSRAGAPGYSRHGRLALAPCLHTAILKLPLAGVPAKQRQAARAASGRRPRLPHSNLRVCAYLNQQQEPQYPAQYASYSHTLASSTAATAKLTKGAYLFEVQPDDPSKPQTFQTEQAMLARYNHLLKESGLMDNLKARAHFERPRDKAQRRRQQRIEQHKWQRKQAGYAPESLESAGGPDMVLEEPYEEFFELRAAWDTATDPGEAPWAQQLTEQQQQQQQATYGCYAYEPNNVVDLGAYMPPGSDFNAAVGGSGEFGGYMAGGSSSSSSSSGAGGYSSSSSAAAPAGAGGLGAAGCSSSSSSSSSSQPCGLAAAAAI</sequence>
<protein>
    <submittedName>
        <fullName evidence="2">Uncharacterized protein</fullName>
    </submittedName>
</protein>
<evidence type="ECO:0000313" key="3">
    <source>
        <dbReference type="Proteomes" id="UP001244341"/>
    </source>
</evidence>
<dbReference type="EMBL" id="CP126208">
    <property type="protein sequence ID" value="WIA09499.1"/>
    <property type="molecule type" value="Genomic_DNA"/>
</dbReference>
<feature type="region of interest" description="Disordered" evidence="1">
    <location>
        <begin position="272"/>
        <end position="320"/>
    </location>
</feature>
<feature type="compositionally biased region" description="Low complexity" evidence="1">
    <location>
        <begin position="272"/>
        <end position="289"/>
    </location>
</feature>
<accession>A0ABY8TKS0</accession>
<evidence type="ECO:0000313" key="2">
    <source>
        <dbReference type="EMBL" id="WIA09499.1"/>
    </source>
</evidence>
<name>A0ABY8TKS0_TETOB</name>
<feature type="region of interest" description="Disordered" evidence="1">
    <location>
        <begin position="143"/>
        <end position="181"/>
    </location>
</feature>
<keyword evidence="3" id="KW-1185">Reference proteome</keyword>
<feature type="compositionally biased region" description="Low complexity" evidence="1">
    <location>
        <begin position="297"/>
        <end position="320"/>
    </location>
</feature>
<organism evidence="2 3">
    <name type="scientific">Tetradesmus obliquus</name>
    <name type="common">Green alga</name>
    <name type="synonym">Acutodesmus obliquus</name>
    <dbReference type="NCBI Taxonomy" id="3088"/>
    <lineage>
        <taxon>Eukaryota</taxon>
        <taxon>Viridiplantae</taxon>
        <taxon>Chlorophyta</taxon>
        <taxon>core chlorophytes</taxon>
        <taxon>Chlorophyceae</taxon>
        <taxon>CS clade</taxon>
        <taxon>Sphaeropleales</taxon>
        <taxon>Scenedesmaceae</taxon>
        <taxon>Tetradesmus</taxon>
    </lineage>
</organism>